<sequence length="153" mass="17671">MMNDIPIKSLGIAAVLLKKINNTYHVLLFKRNSQHLNNTWCYLGGGIEAGETAIDTVYREIREETGITELELYSANQFDQIFSPKENYIYIAPVFVGFVQEEQSVFLNDEHSEYQWFPFEEAKEVVSLPGNEEVLQSIENNFVKKKPLIHLKI</sequence>
<dbReference type="PROSITE" id="PS51462">
    <property type="entry name" value="NUDIX"/>
    <property type="match status" value="1"/>
</dbReference>
<dbReference type="PANTHER" id="PTHR43736:SF1">
    <property type="entry name" value="DIHYDRONEOPTERIN TRIPHOSPHATE DIPHOSPHATASE"/>
    <property type="match status" value="1"/>
</dbReference>
<dbReference type="InterPro" id="IPR020084">
    <property type="entry name" value="NUDIX_hydrolase_CS"/>
</dbReference>
<feature type="domain" description="Nudix hydrolase" evidence="3">
    <location>
        <begin position="7"/>
        <end position="142"/>
    </location>
</feature>
<keyword evidence="5" id="KW-1185">Reference proteome</keyword>
<evidence type="ECO:0000256" key="1">
    <source>
        <dbReference type="ARBA" id="ARBA00005582"/>
    </source>
</evidence>
<dbReference type="Pfam" id="PF00293">
    <property type="entry name" value="NUDIX"/>
    <property type="match status" value="1"/>
</dbReference>
<dbReference type="CDD" id="cd04664">
    <property type="entry name" value="NUDIX_DHNTPase_like"/>
    <property type="match status" value="1"/>
</dbReference>
<dbReference type="PANTHER" id="PTHR43736">
    <property type="entry name" value="ADP-RIBOSE PYROPHOSPHATASE"/>
    <property type="match status" value="1"/>
</dbReference>
<protein>
    <submittedName>
        <fullName evidence="4">NUDIX domain-containing protein</fullName>
    </submittedName>
</protein>
<dbReference type="SUPFAM" id="SSF55811">
    <property type="entry name" value="Nudix"/>
    <property type="match status" value="1"/>
</dbReference>
<evidence type="ECO:0000259" key="3">
    <source>
        <dbReference type="PROSITE" id="PS51462"/>
    </source>
</evidence>
<reference evidence="4 5" key="1">
    <citation type="submission" date="2022-03" db="EMBL/GenBank/DDBJ databases">
        <authorList>
            <person name="Jo J.-H."/>
            <person name="Im W.-T."/>
        </authorList>
    </citation>
    <scope>NUCLEOTIDE SEQUENCE [LARGE SCALE GENOMIC DNA]</scope>
    <source>
        <strain evidence="4 5">MA9</strain>
    </source>
</reference>
<organism evidence="4 5">
    <name type="scientific">Solibacillus palustris</name>
    <dbReference type="NCBI Taxonomy" id="2908203"/>
    <lineage>
        <taxon>Bacteria</taxon>
        <taxon>Bacillati</taxon>
        <taxon>Bacillota</taxon>
        <taxon>Bacilli</taxon>
        <taxon>Bacillales</taxon>
        <taxon>Caryophanaceae</taxon>
        <taxon>Solibacillus</taxon>
    </lineage>
</organism>
<dbReference type="InterPro" id="IPR000086">
    <property type="entry name" value="NUDIX_hydrolase_dom"/>
</dbReference>
<name>A0ABS9UJ63_9BACL</name>
<dbReference type="EMBL" id="JAKZFC010000015">
    <property type="protein sequence ID" value="MCH7324023.1"/>
    <property type="molecule type" value="Genomic_DNA"/>
</dbReference>
<comment type="caution">
    <text evidence="4">The sequence shown here is derived from an EMBL/GenBank/DDBJ whole genome shotgun (WGS) entry which is preliminary data.</text>
</comment>
<accession>A0ABS9UJ63</accession>
<dbReference type="InterPro" id="IPR015797">
    <property type="entry name" value="NUDIX_hydrolase-like_dom_sf"/>
</dbReference>
<gene>
    <name evidence="4" type="ORF">LZ480_19360</name>
</gene>
<evidence type="ECO:0000256" key="2">
    <source>
        <dbReference type="ARBA" id="ARBA00022801"/>
    </source>
</evidence>
<dbReference type="Proteomes" id="UP001316087">
    <property type="component" value="Unassembled WGS sequence"/>
</dbReference>
<dbReference type="PROSITE" id="PS00893">
    <property type="entry name" value="NUDIX_BOX"/>
    <property type="match status" value="1"/>
</dbReference>
<dbReference type="RefSeq" id="WP_241371183.1">
    <property type="nucleotide sequence ID" value="NZ_JAKZFC010000015.1"/>
</dbReference>
<proteinExistence type="inferred from homology"/>
<keyword evidence="2" id="KW-0378">Hydrolase</keyword>
<evidence type="ECO:0000313" key="4">
    <source>
        <dbReference type="EMBL" id="MCH7324023.1"/>
    </source>
</evidence>
<dbReference type="Gene3D" id="3.90.79.10">
    <property type="entry name" value="Nucleoside Triphosphate Pyrophosphohydrolase"/>
    <property type="match status" value="1"/>
</dbReference>
<comment type="similarity">
    <text evidence="1">Belongs to the Nudix hydrolase family.</text>
</comment>
<evidence type="ECO:0000313" key="5">
    <source>
        <dbReference type="Proteomes" id="UP001316087"/>
    </source>
</evidence>